<name>A0A6C0JNX6_9ZZZZ</name>
<sequence length="90" mass="11146">MNSQYLILEKNYLIIIDRYNKFNEKYLTFYDCYKNHIILIEKILDNFNNITKNYKNKYGRQLGKVKKQQNFTKKLEYMKTNLNNILPNYF</sequence>
<evidence type="ECO:0000313" key="1">
    <source>
        <dbReference type="EMBL" id="QHU07475.1"/>
    </source>
</evidence>
<proteinExistence type="predicted"/>
<accession>A0A6C0JNX6</accession>
<dbReference type="AlphaFoldDB" id="A0A6C0JNX6"/>
<organism evidence="1">
    <name type="scientific">viral metagenome</name>
    <dbReference type="NCBI Taxonomy" id="1070528"/>
    <lineage>
        <taxon>unclassified sequences</taxon>
        <taxon>metagenomes</taxon>
        <taxon>organismal metagenomes</taxon>
    </lineage>
</organism>
<dbReference type="EMBL" id="MN740684">
    <property type="protein sequence ID" value="QHU07475.1"/>
    <property type="molecule type" value="Genomic_DNA"/>
</dbReference>
<reference evidence="1" key="1">
    <citation type="journal article" date="2020" name="Nature">
        <title>Giant virus diversity and host interactions through global metagenomics.</title>
        <authorList>
            <person name="Schulz F."/>
            <person name="Roux S."/>
            <person name="Paez-Espino D."/>
            <person name="Jungbluth S."/>
            <person name="Walsh D.A."/>
            <person name="Denef V.J."/>
            <person name="McMahon K.D."/>
            <person name="Konstantinidis K.T."/>
            <person name="Eloe-Fadrosh E.A."/>
            <person name="Kyrpides N.C."/>
            <person name="Woyke T."/>
        </authorList>
    </citation>
    <scope>NUCLEOTIDE SEQUENCE</scope>
    <source>
        <strain evidence="1">GVMAG-S-1040241-154</strain>
    </source>
</reference>
<protein>
    <submittedName>
        <fullName evidence="1">Uncharacterized protein</fullName>
    </submittedName>
</protein>